<dbReference type="InterPro" id="IPR009057">
    <property type="entry name" value="Homeodomain-like_sf"/>
</dbReference>
<reference evidence="5 6" key="1">
    <citation type="submission" date="2020-07" db="EMBL/GenBank/DDBJ databases">
        <title>Vibrio marinisediminis sp. nov., isolated from marine sediment.</title>
        <authorList>
            <person name="Ji X."/>
        </authorList>
    </citation>
    <scope>NUCLEOTIDE SEQUENCE [LARGE SCALE GENOMIC DNA]</scope>
    <source>
        <strain evidence="5 6">404</strain>
    </source>
</reference>
<evidence type="ECO:0000259" key="4">
    <source>
        <dbReference type="PROSITE" id="PS01124"/>
    </source>
</evidence>
<evidence type="ECO:0000256" key="2">
    <source>
        <dbReference type="ARBA" id="ARBA00023125"/>
    </source>
</evidence>
<comment type="caution">
    <text evidence="5">The sequence shown here is derived from an EMBL/GenBank/DDBJ whole genome shotgun (WGS) entry which is preliminary data.</text>
</comment>
<dbReference type="AlphaFoldDB" id="A0A7W2FNR5"/>
<evidence type="ECO:0000313" key="5">
    <source>
        <dbReference type="EMBL" id="MBA5761490.1"/>
    </source>
</evidence>
<dbReference type="Pfam" id="PF12833">
    <property type="entry name" value="HTH_18"/>
    <property type="match status" value="1"/>
</dbReference>
<dbReference type="SMART" id="SM00342">
    <property type="entry name" value="HTH_ARAC"/>
    <property type="match status" value="1"/>
</dbReference>
<dbReference type="EMBL" id="JACFYF010000001">
    <property type="protein sequence ID" value="MBA5761490.1"/>
    <property type="molecule type" value="Genomic_DNA"/>
</dbReference>
<sequence length="255" mass="29238">MNKQLVHTVNYKGKRNQPLTNVFIHAPTIIWVKQGYKKLWWHEQSYEFNRSNWLLVPAGQYLTFINAPEQQQFYSRALVFSQHPPQEWEINQVATQSSSPQIKTTPSLEYCFNLISDMANHGLTQETQQQFLFGLYAELNNAGALAKLFPSTQQQVRDKLANYLSSAPGDDHKIEIAANHLAMSRATLTRKLAAEGASFRSVLTEIRMTHALSLLQNHFTQLDAALACGYQSEARFTQRFKEQFGLTPRQYQLTL</sequence>
<name>A0A7W2FNR5_9VIBR</name>
<evidence type="ECO:0000256" key="3">
    <source>
        <dbReference type="ARBA" id="ARBA00023163"/>
    </source>
</evidence>
<dbReference type="GO" id="GO:0000976">
    <property type="term" value="F:transcription cis-regulatory region binding"/>
    <property type="evidence" value="ECO:0007669"/>
    <property type="project" value="TreeGrafter"/>
</dbReference>
<keyword evidence="1" id="KW-0805">Transcription regulation</keyword>
<accession>A0A7W2FNR5</accession>
<dbReference type="GO" id="GO:0003700">
    <property type="term" value="F:DNA-binding transcription factor activity"/>
    <property type="evidence" value="ECO:0007669"/>
    <property type="project" value="InterPro"/>
</dbReference>
<keyword evidence="6" id="KW-1185">Reference proteome</keyword>
<dbReference type="PANTHER" id="PTHR47894:SF4">
    <property type="entry name" value="HTH-TYPE TRANSCRIPTIONAL REGULATOR GADX"/>
    <property type="match status" value="1"/>
</dbReference>
<evidence type="ECO:0000313" key="6">
    <source>
        <dbReference type="Proteomes" id="UP000571701"/>
    </source>
</evidence>
<dbReference type="GO" id="GO:0005829">
    <property type="term" value="C:cytosol"/>
    <property type="evidence" value="ECO:0007669"/>
    <property type="project" value="TreeGrafter"/>
</dbReference>
<dbReference type="Gene3D" id="1.10.10.60">
    <property type="entry name" value="Homeodomain-like"/>
    <property type="match status" value="1"/>
</dbReference>
<dbReference type="PANTHER" id="PTHR47894">
    <property type="entry name" value="HTH-TYPE TRANSCRIPTIONAL REGULATOR GADX"/>
    <property type="match status" value="1"/>
</dbReference>
<organism evidence="5 6">
    <name type="scientific">Vibrio marinisediminis</name>
    <dbReference type="NCBI Taxonomy" id="2758441"/>
    <lineage>
        <taxon>Bacteria</taxon>
        <taxon>Pseudomonadati</taxon>
        <taxon>Pseudomonadota</taxon>
        <taxon>Gammaproteobacteria</taxon>
        <taxon>Vibrionales</taxon>
        <taxon>Vibrionaceae</taxon>
        <taxon>Vibrio</taxon>
    </lineage>
</organism>
<dbReference type="SUPFAM" id="SSF46689">
    <property type="entry name" value="Homeodomain-like"/>
    <property type="match status" value="1"/>
</dbReference>
<feature type="domain" description="HTH araC/xylS-type" evidence="4">
    <location>
        <begin position="158"/>
        <end position="254"/>
    </location>
</feature>
<dbReference type="InterPro" id="IPR018060">
    <property type="entry name" value="HTH_AraC"/>
</dbReference>
<keyword evidence="2" id="KW-0238">DNA-binding</keyword>
<dbReference type="RefSeq" id="WP_182106735.1">
    <property type="nucleotide sequence ID" value="NZ_JACFYF010000001.1"/>
</dbReference>
<protein>
    <submittedName>
        <fullName evidence="5">Helix-turn-helix transcriptional regulator</fullName>
    </submittedName>
</protein>
<keyword evidence="3" id="KW-0804">Transcription</keyword>
<gene>
    <name evidence="5" type="ORF">H2O73_03955</name>
</gene>
<proteinExistence type="predicted"/>
<evidence type="ECO:0000256" key="1">
    <source>
        <dbReference type="ARBA" id="ARBA00023015"/>
    </source>
</evidence>
<dbReference type="PROSITE" id="PS01124">
    <property type="entry name" value="HTH_ARAC_FAMILY_2"/>
    <property type="match status" value="1"/>
</dbReference>
<dbReference type="Proteomes" id="UP000571701">
    <property type="component" value="Unassembled WGS sequence"/>
</dbReference>